<feature type="domain" description="Solute-binding protein family 5" evidence="1">
    <location>
        <begin position="124"/>
        <end position="521"/>
    </location>
</feature>
<dbReference type="GO" id="GO:0043190">
    <property type="term" value="C:ATP-binding cassette (ABC) transporter complex"/>
    <property type="evidence" value="ECO:0007669"/>
    <property type="project" value="InterPro"/>
</dbReference>
<dbReference type="InterPro" id="IPR000914">
    <property type="entry name" value="SBP_5_dom"/>
</dbReference>
<organism evidence="2 3">
    <name type="scientific">Pengzhenrongella frigida</name>
    <dbReference type="NCBI Taxonomy" id="1259133"/>
    <lineage>
        <taxon>Bacteria</taxon>
        <taxon>Bacillati</taxon>
        <taxon>Actinomycetota</taxon>
        <taxon>Actinomycetes</taxon>
        <taxon>Micrococcales</taxon>
        <taxon>Pengzhenrongella</taxon>
    </lineage>
</organism>
<protein>
    <submittedName>
        <fullName evidence="2">ABC transporter family substrate-binding protein</fullName>
    </submittedName>
</protein>
<sequence length="616" mass="65140">MPAPGVRIVASRLTSVLLTVHPCPGGIVTFRRRFTAISAVAAGSLLLASCGSAGAGTEEPAASADEFADTITIGIEQAPDGYNANTDISNSVYNAYVDNLTQQNFTKIQPDGTIVANEAFGTYEKTSDDPLTVEYTFADDAVWSDGTPIDFDDALLTWAAFSGTHPSGEVDEAGDPLDLFHAASTNGWAEVTMPEGEAGDKTFTLTFTTPYADWEVLATGFMPAHIAAEQSGLSADGDGAELVAAIQGDDTAALTPVAEFWSAGWAYQENLPELPDAALIPTSGPYKYDNASNGTLTLVANDKWWGEPAKTNSIVFKTIDANEMVQALQNGEIDQFDPSNATSDMVAQLADLGDAATVETGEALSFSHIDFDSSGTGVFSDVAVRQAFLKCVPRQELVDKFAAPINPDAQVLNLREYLPAQAAYEDVLADVPTAKDYAEVDLEGAKALLTGTGATLPVTIRFNFSAQSTLRADQVALIKASCDQAGFNVTAVADPDLFTTLTLPGQWDAAVFGWAGSGLIASGQSIYVTGGGQNFGGYSDAKVDELWSQIVAVTSHEEAEPLKAEMEEQLWVNPYNVVLYANPGVTAYSSKVSGPGYNPTQYGSTWNAETWTKSLS</sequence>
<evidence type="ECO:0000313" key="2">
    <source>
        <dbReference type="EMBL" id="RYV51974.1"/>
    </source>
</evidence>
<dbReference type="AlphaFoldDB" id="A0A4V1ZHG6"/>
<dbReference type="Pfam" id="PF00496">
    <property type="entry name" value="SBP_bac_5"/>
    <property type="match status" value="1"/>
</dbReference>
<accession>A0A4V1ZHG6</accession>
<dbReference type="Gene3D" id="3.10.105.10">
    <property type="entry name" value="Dipeptide-binding Protein, Domain 3"/>
    <property type="match status" value="1"/>
</dbReference>
<dbReference type="InterPro" id="IPR039424">
    <property type="entry name" value="SBP_5"/>
</dbReference>
<gene>
    <name evidence="2" type="ORF">EUA98_05210</name>
</gene>
<dbReference type="InterPro" id="IPR030678">
    <property type="entry name" value="Peptide/Ni-bd"/>
</dbReference>
<keyword evidence="3" id="KW-1185">Reference proteome</keyword>
<evidence type="ECO:0000313" key="3">
    <source>
        <dbReference type="Proteomes" id="UP000293764"/>
    </source>
</evidence>
<name>A0A4V1ZHG6_9MICO</name>
<dbReference type="SUPFAM" id="SSF53850">
    <property type="entry name" value="Periplasmic binding protein-like II"/>
    <property type="match status" value="1"/>
</dbReference>
<dbReference type="GO" id="GO:1904680">
    <property type="term" value="F:peptide transmembrane transporter activity"/>
    <property type="evidence" value="ECO:0007669"/>
    <property type="project" value="TreeGrafter"/>
</dbReference>
<comment type="caution">
    <text evidence="2">The sequence shown here is derived from an EMBL/GenBank/DDBJ whole genome shotgun (WGS) entry which is preliminary data.</text>
</comment>
<dbReference type="PANTHER" id="PTHR30290:SF65">
    <property type="entry name" value="MONOACYL PHOSPHATIDYLINOSITOL TETRAMANNOSIDE-BINDING PROTEIN LPQW-RELATED"/>
    <property type="match status" value="1"/>
</dbReference>
<proteinExistence type="predicted"/>
<dbReference type="GO" id="GO:0042597">
    <property type="term" value="C:periplasmic space"/>
    <property type="evidence" value="ECO:0007669"/>
    <property type="project" value="UniProtKB-ARBA"/>
</dbReference>
<dbReference type="GO" id="GO:0015833">
    <property type="term" value="P:peptide transport"/>
    <property type="evidence" value="ECO:0007669"/>
    <property type="project" value="TreeGrafter"/>
</dbReference>
<evidence type="ECO:0000259" key="1">
    <source>
        <dbReference type="Pfam" id="PF00496"/>
    </source>
</evidence>
<dbReference type="PIRSF" id="PIRSF002741">
    <property type="entry name" value="MppA"/>
    <property type="match status" value="1"/>
</dbReference>
<dbReference type="Gene3D" id="3.90.76.10">
    <property type="entry name" value="Dipeptide-binding Protein, Domain 1"/>
    <property type="match status" value="1"/>
</dbReference>
<dbReference type="PANTHER" id="PTHR30290">
    <property type="entry name" value="PERIPLASMIC BINDING COMPONENT OF ABC TRANSPORTER"/>
    <property type="match status" value="1"/>
</dbReference>
<dbReference type="OrthoDB" id="7888869at2"/>
<dbReference type="Gene3D" id="3.40.190.10">
    <property type="entry name" value="Periplasmic binding protein-like II"/>
    <property type="match status" value="1"/>
</dbReference>
<dbReference type="Proteomes" id="UP000293764">
    <property type="component" value="Unassembled WGS sequence"/>
</dbReference>
<dbReference type="EMBL" id="SDWW01000009">
    <property type="protein sequence ID" value="RYV51974.1"/>
    <property type="molecule type" value="Genomic_DNA"/>
</dbReference>
<dbReference type="CDD" id="cd08501">
    <property type="entry name" value="PBP2_Lpqw"/>
    <property type="match status" value="1"/>
</dbReference>
<reference evidence="2 3" key="1">
    <citation type="submission" date="2019-01" db="EMBL/GenBank/DDBJ databases">
        <title>Novel species of Cellulomonas.</title>
        <authorList>
            <person name="Liu Q."/>
            <person name="Xin Y.-H."/>
        </authorList>
    </citation>
    <scope>NUCLEOTIDE SEQUENCE [LARGE SCALE GENOMIC DNA]</scope>
    <source>
        <strain evidence="2 3">HLT2-17</strain>
    </source>
</reference>